<gene>
    <name evidence="1" type="ORF">Patl1_00354</name>
</gene>
<sequence>MQIHHISNIEVSVDQTAYAMNTGEVITVESSEFGTLLSEGVSILLVDDDSICLTILSKMLLKFGYKVITAKRGTDALSIAREREEELDLVLAEAHLPDMDKYELLETMGEMSTLPVVIMSADDSENDMLGGLFKGAAFYLVKPITMNDIKNLWQFAFMKKTDRTVAAEDSSCISSDHDTENQIFTNTGRQSHQNGKRKEPKEMEEDNDDISVLRKPKLIWTNGLHNRFLQAIRVLGIDGKVFQGAHPKKILQHMNVPGLKKENISSHLQKYRLALKREQRIKKTMNRDYAESHLASYNSSTVDIQGDLYQNAEMQSLTSFQPEFGSHEPENVSSCMSMPFLGYTNSLNHLGPNCNDSSSCKYGQLTLLGNQLDSTYPRSSFTGISVTSNGKLAEFRPMVDANGEDFLKGNKVEESKQQQQQNLLPQNNGDEMFDMAKAPNQRFLDKEFNNVW</sequence>
<name>A0ACC1C5Z4_9ROSI</name>
<accession>A0ACC1C5Z4</accession>
<dbReference type="Proteomes" id="UP001164250">
    <property type="component" value="Chromosome 1"/>
</dbReference>
<reference evidence="2" key="1">
    <citation type="journal article" date="2023" name="G3 (Bethesda)">
        <title>Genome assembly and association tests identify interacting loci associated with vigor, precocity, and sex in interspecific pistachio rootstocks.</title>
        <authorList>
            <person name="Palmer W."/>
            <person name="Jacygrad E."/>
            <person name="Sagayaradj S."/>
            <person name="Cavanaugh K."/>
            <person name="Han R."/>
            <person name="Bertier L."/>
            <person name="Beede B."/>
            <person name="Kafkas S."/>
            <person name="Golino D."/>
            <person name="Preece J."/>
            <person name="Michelmore R."/>
        </authorList>
    </citation>
    <scope>NUCLEOTIDE SEQUENCE [LARGE SCALE GENOMIC DNA]</scope>
</reference>
<evidence type="ECO:0000313" key="1">
    <source>
        <dbReference type="EMBL" id="KAJ0110973.1"/>
    </source>
</evidence>
<keyword evidence="2" id="KW-1185">Reference proteome</keyword>
<comment type="caution">
    <text evidence="1">The sequence shown here is derived from an EMBL/GenBank/DDBJ whole genome shotgun (WGS) entry which is preliminary data.</text>
</comment>
<organism evidence="1 2">
    <name type="scientific">Pistacia atlantica</name>
    <dbReference type="NCBI Taxonomy" id="434234"/>
    <lineage>
        <taxon>Eukaryota</taxon>
        <taxon>Viridiplantae</taxon>
        <taxon>Streptophyta</taxon>
        <taxon>Embryophyta</taxon>
        <taxon>Tracheophyta</taxon>
        <taxon>Spermatophyta</taxon>
        <taxon>Magnoliopsida</taxon>
        <taxon>eudicotyledons</taxon>
        <taxon>Gunneridae</taxon>
        <taxon>Pentapetalae</taxon>
        <taxon>rosids</taxon>
        <taxon>malvids</taxon>
        <taxon>Sapindales</taxon>
        <taxon>Anacardiaceae</taxon>
        <taxon>Pistacia</taxon>
    </lineage>
</organism>
<proteinExistence type="predicted"/>
<protein>
    <submittedName>
        <fullName evidence="1">Uncharacterized protein</fullName>
    </submittedName>
</protein>
<evidence type="ECO:0000313" key="2">
    <source>
        <dbReference type="Proteomes" id="UP001164250"/>
    </source>
</evidence>
<dbReference type="EMBL" id="CM047897">
    <property type="protein sequence ID" value="KAJ0110973.1"/>
    <property type="molecule type" value="Genomic_DNA"/>
</dbReference>